<name>A0ABS3LN93_9PROT</name>
<dbReference type="Proteomes" id="UP000664399">
    <property type="component" value="Unassembled WGS sequence"/>
</dbReference>
<keyword evidence="2" id="KW-1133">Transmembrane helix</keyword>
<keyword evidence="2" id="KW-0472">Membrane</keyword>
<feature type="compositionally biased region" description="Polar residues" evidence="1">
    <location>
        <begin position="207"/>
        <end position="216"/>
    </location>
</feature>
<dbReference type="RefSeq" id="WP_207854701.1">
    <property type="nucleotide sequence ID" value="NZ_JAFVMG010000010.1"/>
</dbReference>
<evidence type="ECO:0000313" key="4">
    <source>
        <dbReference type="Proteomes" id="UP000664399"/>
    </source>
</evidence>
<comment type="caution">
    <text evidence="3">The sequence shown here is derived from an EMBL/GenBank/DDBJ whole genome shotgun (WGS) entry which is preliminary data.</text>
</comment>
<feature type="region of interest" description="Disordered" evidence="1">
    <location>
        <begin position="97"/>
        <end position="164"/>
    </location>
</feature>
<gene>
    <name evidence="3" type="ORF">J2D75_10125</name>
</gene>
<protein>
    <submittedName>
        <fullName evidence="3">Uncharacterized protein</fullName>
    </submittedName>
</protein>
<organism evidence="3 4">
    <name type="scientific">Acetobacter suratthaniensis</name>
    <dbReference type="NCBI Taxonomy" id="1502841"/>
    <lineage>
        <taxon>Bacteria</taxon>
        <taxon>Pseudomonadati</taxon>
        <taxon>Pseudomonadota</taxon>
        <taxon>Alphaproteobacteria</taxon>
        <taxon>Acetobacterales</taxon>
        <taxon>Acetobacteraceae</taxon>
        <taxon>Acetobacter</taxon>
    </lineage>
</organism>
<dbReference type="EMBL" id="JAFVMG010000010">
    <property type="protein sequence ID" value="MBO1328829.1"/>
    <property type="molecule type" value="Genomic_DNA"/>
</dbReference>
<reference evidence="3 4" key="1">
    <citation type="submission" date="2021-03" db="EMBL/GenBank/DDBJ databases">
        <title>The complete genome sequence of Acetobacter suratthaniensis TBRC 1719.</title>
        <authorList>
            <person name="Charoenyingcharoen P."/>
            <person name="Yukphan P."/>
        </authorList>
    </citation>
    <scope>NUCLEOTIDE SEQUENCE [LARGE SCALE GENOMIC DNA]</scope>
    <source>
        <strain evidence="3 4">TBRC 1719</strain>
    </source>
</reference>
<proteinExistence type="predicted"/>
<feature type="compositionally biased region" description="Basic and acidic residues" evidence="1">
    <location>
        <begin position="249"/>
        <end position="258"/>
    </location>
</feature>
<feature type="region of interest" description="Disordered" evidence="1">
    <location>
        <begin position="191"/>
        <end position="258"/>
    </location>
</feature>
<keyword evidence="4" id="KW-1185">Reference proteome</keyword>
<sequence length="258" mass="28923">MTSLSFPEWMPLWGQLLMLAGGILFGLAFMMMPFAVFGVKGRLAELSLQVGELQAQVRAQGLREPVAQAAPERPRGDRDYAASPTGVVVEEVRATAFAHEGRQDNTPPQTTPTHTTRDVPQQEFPVREPPVLVALQTPRVSDAYEPRQSAPPAPVQSPRQEGWREQRMPWHEADRTQAETAPETAAQIMRRQHAPDANQPAWRPDFSQETAGYSTQRDTRPEGAGMNPLYPVREDDRSGRAEPVLNWPVRERRDHHDG</sequence>
<accession>A0ABS3LN93</accession>
<evidence type="ECO:0000313" key="3">
    <source>
        <dbReference type="EMBL" id="MBO1328829.1"/>
    </source>
</evidence>
<feature type="transmembrane region" description="Helical" evidence="2">
    <location>
        <begin position="12"/>
        <end position="39"/>
    </location>
</feature>
<evidence type="ECO:0000256" key="1">
    <source>
        <dbReference type="SAM" id="MobiDB-lite"/>
    </source>
</evidence>
<evidence type="ECO:0000256" key="2">
    <source>
        <dbReference type="SAM" id="Phobius"/>
    </source>
</evidence>
<keyword evidence="2" id="KW-0812">Transmembrane</keyword>